<dbReference type="GO" id="GO:0016020">
    <property type="term" value="C:membrane"/>
    <property type="evidence" value="ECO:0007669"/>
    <property type="project" value="UniProtKB-SubCell"/>
</dbReference>
<comment type="subcellular location">
    <subcellularLocation>
        <location evidence="1">Membrane</location>
        <topology evidence="1">Multi-pass membrane protein</topology>
    </subcellularLocation>
</comment>
<dbReference type="InterPro" id="IPR049326">
    <property type="entry name" value="Rhodopsin_dom_fungi"/>
</dbReference>
<comment type="similarity">
    <text evidence="5">Belongs to the SAT4 family.</text>
</comment>
<feature type="region of interest" description="Disordered" evidence="6">
    <location>
        <begin position="406"/>
        <end position="456"/>
    </location>
</feature>
<evidence type="ECO:0000313" key="10">
    <source>
        <dbReference type="Proteomes" id="UP000275078"/>
    </source>
</evidence>
<feature type="compositionally biased region" description="Polar residues" evidence="6">
    <location>
        <begin position="430"/>
        <end position="456"/>
    </location>
</feature>
<dbReference type="Proteomes" id="UP000275078">
    <property type="component" value="Unassembled WGS sequence"/>
</dbReference>
<name>A0A3N4HP35_ASCIM</name>
<dbReference type="Pfam" id="PF20684">
    <property type="entry name" value="Fung_rhodopsin"/>
    <property type="match status" value="1"/>
</dbReference>
<evidence type="ECO:0000256" key="5">
    <source>
        <dbReference type="ARBA" id="ARBA00038359"/>
    </source>
</evidence>
<feature type="transmembrane region" description="Helical" evidence="7">
    <location>
        <begin position="144"/>
        <end position="165"/>
    </location>
</feature>
<evidence type="ECO:0000256" key="4">
    <source>
        <dbReference type="ARBA" id="ARBA00023136"/>
    </source>
</evidence>
<dbReference type="EMBL" id="ML119760">
    <property type="protein sequence ID" value="RPA75602.1"/>
    <property type="molecule type" value="Genomic_DNA"/>
</dbReference>
<reference evidence="9 10" key="1">
    <citation type="journal article" date="2018" name="Nat. Ecol. Evol.">
        <title>Pezizomycetes genomes reveal the molecular basis of ectomycorrhizal truffle lifestyle.</title>
        <authorList>
            <person name="Murat C."/>
            <person name="Payen T."/>
            <person name="Noel B."/>
            <person name="Kuo A."/>
            <person name="Morin E."/>
            <person name="Chen J."/>
            <person name="Kohler A."/>
            <person name="Krizsan K."/>
            <person name="Balestrini R."/>
            <person name="Da Silva C."/>
            <person name="Montanini B."/>
            <person name="Hainaut M."/>
            <person name="Levati E."/>
            <person name="Barry K.W."/>
            <person name="Belfiori B."/>
            <person name="Cichocki N."/>
            <person name="Clum A."/>
            <person name="Dockter R.B."/>
            <person name="Fauchery L."/>
            <person name="Guy J."/>
            <person name="Iotti M."/>
            <person name="Le Tacon F."/>
            <person name="Lindquist E.A."/>
            <person name="Lipzen A."/>
            <person name="Malagnac F."/>
            <person name="Mello A."/>
            <person name="Molinier V."/>
            <person name="Miyauchi S."/>
            <person name="Poulain J."/>
            <person name="Riccioni C."/>
            <person name="Rubini A."/>
            <person name="Sitrit Y."/>
            <person name="Splivallo R."/>
            <person name="Traeger S."/>
            <person name="Wang M."/>
            <person name="Zifcakova L."/>
            <person name="Wipf D."/>
            <person name="Zambonelli A."/>
            <person name="Paolocci F."/>
            <person name="Nowrousian M."/>
            <person name="Ottonello S."/>
            <person name="Baldrian P."/>
            <person name="Spatafora J.W."/>
            <person name="Henrissat B."/>
            <person name="Nagy L.G."/>
            <person name="Aury J.M."/>
            <person name="Wincker P."/>
            <person name="Grigoriev I.V."/>
            <person name="Bonfante P."/>
            <person name="Martin F.M."/>
        </authorList>
    </citation>
    <scope>NUCLEOTIDE SEQUENCE [LARGE SCALE GENOMIC DNA]</scope>
    <source>
        <strain evidence="9 10">RN42</strain>
    </source>
</reference>
<feature type="transmembrane region" description="Helical" evidence="7">
    <location>
        <begin position="111"/>
        <end position="132"/>
    </location>
</feature>
<dbReference type="OrthoDB" id="5022096at2759"/>
<feature type="transmembrane region" description="Helical" evidence="7">
    <location>
        <begin position="39"/>
        <end position="60"/>
    </location>
</feature>
<accession>A0A3N4HP35</accession>
<feature type="transmembrane region" description="Helical" evidence="7">
    <location>
        <begin position="67"/>
        <end position="91"/>
    </location>
</feature>
<dbReference type="PANTHER" id="PTHR33048">
    <property type="entry name" value="PTH11-LIKE INTEGRAL MEMBRANE PROTEIN (AFU_ORTHOLOGUE AFUA_5G11245)"/>
    <property type="match status" value="1"/>
</dbReference>
<proteinExistence type="inferred from homology"/>
<protein>
    <recommendedName>
        <fullName evidence="8">Rhodopsin domain-containing protein</fullName>
    </recommendedName>
</protein>
<feature type="domain" description="Rhodopsin" evidence="8">
    <location>
        <begin position="50"/>
        <end position="291"/>
    </location>
</feature>
<evidence type="ECO:0000256" key="6">
    <source>
        <dbReference type="SAM" id="MobiDB-lite"/>
    </source>
</evidence>
<organism evidence="9 10">
    <name type="scientific">Ascobolus immersus RN42</name>
    <dbReference type="NCBI Taxonomy" id="1160509"/>
    <lineage>
        <taxon>Eukaryota</taxon>
        <taxon>Fungi</taxon>
        <taxon>Dikarya</taxon>
        <taxon>Ascomycota</taxon>
        <taxon>Pezizomycotina</taxon>
        <taxon>Pezizomycetes</taxon>
        <taxon>Pezizales</taxon>
        <taxon>Ascobolaceae</taxon>
        <taxon>Ascobolus</taxon>
    </lineage>
</organism>
<feature type="region of interest" description="Disordered" evidence="6">
    <location>
        <begin position="310"/>
        <end position="338"/>
    </location>
</feature>
<feature type="transmembrane region" description="Helical" evidence="7">
    <location>
        <begin position="269"/>
        <end position="287"/>
    </location>
</feature>
<evidence type="ECO:0000259" key="8">
    <source>
        <dbReference type="Pfam" id="PF20684"/>
    </source>
</evidence>
<dbReference type="AlphaFoldDB" id="A0A3N4HP35"/>
<evidence type="ECO:0000256" key="3">
    <source>
        <dbReference type="ARBA" id="ARBA00022989"/>
    </source>
</evidence>
<dbReference type="PANTHER" id="PTHR33048:SF47">
    <property type="entry name" value="INTEGRAL MEMBRANE PROTEIN-RELATED"/>
    <property type="match status" value="1"/>
</dbReference>
<keyword evidence="4 7" id="KW-0472">Membrane</keyword>
<keyword evidence="3 7" id="KW-1133">Transmembrane helix</keyword>
<evidence type="ECO:0000256" key="7">
    <source>
        <dbReference type="SAM" id="Phobius"/>
    </source>
</evidence>
<dbReference type="InterPro" id="IPR052337">
    <property type="entry name" value="SAT4-like"/>
</dbReference>
<feature type="transmembrane region" description="Helical" evidence="7">
    <location>
        <begin position="230"/>
        <end position="249"/>
    </location>
</feature>
<evidence type="ECO:0000256" key="1">
    <source>
        <dbReference type="ARBA" id="ARBA00004141"/>
    </source>
</evidence>
<evidence type="ECO:0000313" key="9">
    <source>
        <dbReference type="EMBL" id="RPA75602.1"/>
    </source>
</evidence>
<feature type="compositionally biased region" description="Basic residues" evidence="6">
    <location>
        <begin position="321"/>
        <end position="334"/>
    </location>
</feature>
<gene>
    <name evidence="9" type="ORF">BJ508DRAFT_331906</name>
</gene>
<feature type="transmembrane region" description="Helical" evidence="7">
    <location>
        <begin position="194"/>
        <end position="218"/>
    </location>
</feature>
<feature type="region of interest" description="Disordered" evidence="6">
    <location>
        <begin position="361"/>
        <end position="381"/>
    </location>
</feature>
<sequence>MSTHQHQPYNGTLKLPTNFGEEGYEAEHRGYQLLLTETIMMSATVVILGLRLFTRLYILGKLHSDDYWIVLASICMIALTAVHGVGIKYGIGKHVYDIDASDSNKALIMAYVGQLLYVAAIGCVKISLLLFLQRVFPLAIMRRVVRGVLLFVLCFTVTNIFLFAFQCDTPEYYFEKSKGVAKEDEGVCLEPQVVYYPMAAINIVTDVVIWVLPVPTVLRARLSRKEKWGLLWVFILGGIAVAAAVVRPFNLRDVMEEGDPTWQIVTVSAWAMIEISVGIMCASIPAIKPLILRVAPRLLLSTGDGSSSGGITYRNEGVPHGNRHSSHHSRHRSHGRDNEDFALHSIKVTKDVEFQVEEADANEYHESSTRRNGSTVPAGFGLGAPRVERHFDAGSVVDVVVQQRKHHEEPGTFLDMGSPSGSRGRDVNQSDESLVGRSQESFGVVTSRSVNVKGQR</sequence>
<keyword evidence="10" id="KW-1185">Reference proteome</keyword>
<keyword evidence="2 7" id="KW-0812">Transmembrane</keyword>
<evidence type="ECO:0000256" key="2">
    <source>
        <dbReference type="ARBA" id="ARBA00022692"/>
    </source>
</evidence>